<gene>
    <name evidence="1" type="ORF">UU24_C0005G0002</name>
</gene>
<organism evidence="1 2">
    <name type="scientific">Candidatus Nomurabacteria bacterium GW2011_GWA2_40_9</name>
    <dbReference type="NCBI Taxonomy" id="1618734"/>
    <lineage>
        <taxon>Bacteria</taxon>
        <taxon>Candidatus Nomuraibacteriota</taxon>
    </lineage>
</organism>
<proteinExistence type="predicted"/>
<comment type="caution">
    <text evidence="1">The sequence shown here is derived from an EMBL/GenBank/DDBJ whole genome shotgun (WGS) entry which is preliminary data.</text>
</comment>
<reference evidence="1 2" key="1">
    <citation type="journal article" date="2015" name="Nature">
        <title>rRNA introns, odd ribosomes, and small enigmatic genomes across a large radiation of phyla.</title>
        <authorList>
            <person name="Brown C.T."/>
            <person name="Hug L.A."/>
            <person name="Thomas B.C."/>
            <person name="Sharon I."/>
            <person name="Castelle C.J."/>
            <person name="Singh A."/>
            <person name="Wilkins M.J."/>
            <person name="Williams K.H."/>
            <person name="Banfield J.F."/>
        </authorList>
    </citation>
    <scope>NUCLEOTIDE SEQUENCE [LARGE SCALE GENOMIC DNA]</scope>
</reference>
<name>A0A0G0TRI7_9BACT</name>
<evidence type="ECO:0008006" key="3">
    <source>
        <dbReference type="Google" id="ProtNLM"/>
    </source>
</evidence>
<evidence type="ECO:0000313" key="1">
    <source>
        <dbReference type="EMBL" id="KKR79584.1"/>
    </source>
</evidence>
<sequence length="54" mass="6445">MEEKSELDLDEDAFLLGQKLYSEGRTEGKLTEEDFRSKMKRLYKAFINNQKNKE</sequence>
<dbReference type="Proteomes" id="UP000034749">
    <property type="component" value="Unassembled WGS sequence"/>
</dbReference>
<accession>A0A0G0TRI7</accession>
<dbReference type="EMBL" id="LBZW01000005">
    <property type="protein sequence ID" value="KKR79584.1"/>
    <property type="molecule type" value="Genomic_DNA"/>
</dbReference>
<protein>
    <recommendedName>
        <fullName evidence="3">SHOCT domain-containing protein</fullName>
    </recommendedName>
</protein>
<evidence type="ECO:0000313" key="2">
    <source>
        <dbReference type="Proteomes" id="UP000034749"/>
    </source>
</evidence>
<dbReference type="AlphaFoldDB" id="A0A0G0TRI7"/>